<dbReference type="SUPFAM" id="SSF55874">
    <property type="entry name" value="ATPase domain of HSP90 chaperone/DNA topoisomerase II/histidine kinase"/>
    <property type="match status" value="1"/>
</dbReference>
<dbReference type="InterPro" id="IPR035965">
    <property type="entry name" value="PAS-like_dom_sf"/>
</dbReference>
<dbReference type="OrthoDB" id="9813151at2"/>
<dbReference type="CDD" id="cd00082">
    <property type="entry name" value="HisKA"/>
    <property type="match status" value="1"/>
</dbReference>
<dbReference type="SMART" id="SM00387">
    <property type="entry name" value="HATPase_c"/>
    <property type="match status" value="1"/>
</dbReference>
<dbReference type="Gene3D" id="1.10.287.130">
    <property type="match status" value="1"/>
</dbReference>
<keyword evidence="3" id="KW-0597">Phosphoprotein</keyword>
<comment type="caution">
    <text evidence="7">The sequence shown here is derived from an EMBL/GenBank/DDBJ whole genome shotgun (WGS) entry which is preliminary data.</text>
</comment>
<dbReference type="InterPro" id="IPR004358">
    <property type="entry name" value="Sig_transdc_His_kin-like_C"/>
</dbReference>
<dbReference type="InterPro" id="IPR005467">
    <property type="entry name" value="His_kinase_dom"/>
</dbReference>
<dbReference type="InterPro" id="IPR003594">
    <property type="entry name" value="HATPase_dom"/>
</dbReference>
<feature type="domain" description="Histidine kinase" evidence="6">
    <location>
        <begin position="156"/>
        <end position="372"/>
    </location>
</feature>
<organism evidence="7 8">
    <name type="scientific">Pedobacter duraquae</name>
    <dbReference type="NCBI Taxonomy" id="425511"/>
    <lineage>
        <taxon>Bacteria</taxon>
        <taxon>Pseudomonadati</taxon>
        <taxon>Bacteroidota</taxon>
        <taxon>Sphingobacteriia</taxon>
        <taxon>Sphingobacteriales</taxon>
        <taxon>Sphingobacteriaceae</taxon>
        <taxon>Pedobacter</taxon>
    </lineage>
</organism>
<dbReference type="Pfam" id="PF00512">
    <property type="entry name" value="HisKA"/>
    <property type="match status" value="1"/>
</dbReference>
<comment type="catalytic activity">
    <reaction evidence="1">
        <text>ATP + protein L-histidine = ADP + protein N-phospho-L-histidine.</text>
        <dbReference type="EC" id="2.7.13.3"/>
    </reaction>
</comment>
<dbReference type="PROSITE" id="PS50109">
    <property type="entry name" value="HIS_KIN"/>
    <property type="match status" value="1"/>
</dbReference>
<dbReference type="PANTHER" id="PTHR43547:SF2">
    <property type="entry name" value="HYBRID SIGNAL TRANSDUCTION HISTIDINE KINASE C"/>
    <property type="match status" value="1"/>
</dbReference>
<dbReference type="SUPFAM" id="SSF55785">
    <property type="entry name" value="PYP-like sensor domain (PAS domain)"/>
    <property type="match status" value="1"/>
</dbReference>
<evidence type="ECO:0000313" key="8">
    <source>
        <dbReference type="Proteomes" id="UP000295499"/>
    </source>
</evidence>
<name>A0A4R6IF20_9SPHI</name>
<dbReference type="Gene3D" id="3.30.450.20">
    <property type="entry name" value="PAS domain"/>
    <property type="match status" value="1"/>
</dbReference>
<dbReference type="InterPro" id="IPR036890">
    <property type="entry name" value="HATPase_C_sf"/>
</dbReference>
<accession>A0A4R6IF20</accession>
<evidence type="ECO:0000256" key="2">
    <source>
        <dbReference type="ARBA" id="ARBA00012438"/>
    </source>
</evidence>
<dbReference type="EMBL" id="SNWM01000005">
    <property type="protein sequence ID" value="TDO20268.1"/>
    <property type="molecule type" value="Genomic_DNA"/>
</dbReference>
<dbReference type="PRINTS" id="PR00344">
    <property type="entry name" value="BCTRLSENSOR"/>
</dbReference>
<reference evidence="7 8" key="1">
    <citation type="submission" date="2019-03" db="EMBL/GenBank/DDBJ databases">
        <title>Genomic Encyclopedia of Archaeal and Bacterial Type Strains, Phase II (KMG-II): from individual species to whole genera.</title>
        <authorList>
            <person name="Goeker M."/>
        </authorList>
    </citation>
    <scope>NUCLEOTIDE SEQUENCE [LARGE SCALE GENOMIC DNA]</scope>
    <source>
        <strain evidence="7 8">DSM 19034</strain>
    </source>
</reference>
<protein>
    <recommendedName>
        <fullName evidence="2">histidine kinase</fullName>
        <ecNumber evidence="2">2.7.13.3</ecNumber>
    </recommendedName>
</protein>
<dbReference type="GO" id="GO:0000155">
    <property type="term" value="F:phosphorelay sensor kinase activity"/>
    <property type="evidence" value="ECO:0007669"/>
    <property type="project" value="InterPro"/>
</dbReference>
<evidence type="ECO:0000256" key="1">
    <source>
        <dbReference type="ARBA" id="ARBA00000085"/>
    </source>
</evidence>
<dbReference type="RefSeq" id="WP_133558638.1">
    <property type="nucleotide sequence ID" value="NZ_SNWM01000005.1"/>
</dbReference>
<dbReference type="InterPro" id="IPR003661">
    <property type="entry name" value="HisK_dim/P_dom"/>
</dbReference>
<dbReference type="AlphaFoldDB" id="A0A4R6IF20"/>
<evidence type="ECO:0000259" key="6">
    <source>
        <dbReference type="PROSITE" id="PS50109"/>
    </source>
</evidence>
<dbReference type="SUPFAM" id="SSF47384">
    <property type="entry name" value="Homodimeric domain of signal transducing histidine kinase"/>
    <property type="match status" value="1"/>
</dbReference>
<gene>
    <name evidence="7" type="ORF">CLV32_4028</name>
</gene>
<dbReference type="InterPro" id="IPR036097">
    <property type="entry name" value="HisK_dim/P_sf"/>
</dbReference>
<proteinExistence type="predicted"/>
<dbReference type="EC" id="2.7.13.3" evidence="2"/>
<dbReference type="Gene3D" id="3.30.565.10">
    <property type="entry name" value="Histidine kinase-like ATPase, C-terminal domain"/>
    <property type="match status" value="1"/>
</dbReference>
<evidence type="ECO:0000256" key="4">
    <source>
        <dbReference type="ARBA" id="ARBA00022679"/>
    </source>
</evidence>
<dbReference type="SMART" id="SM00388">
    <property type="entry name" value="HisKA"/>
    <property type="match status" value="1"/>
</dbReference>
<dbReference type="Proteomes" id="UP000295499">
    <property type="component" value="Unassembled WGS sequence"/>
</dbReference>
<evidence type="ECO:0000313" key="7">
    <source>
        <dbReference type="EMBL" id="TDO20268.1"/>
    </source>
</evidence>
<evidence type="ECO:0000256" key="5">
    <source>
        <dbReference type="ARBA" id="ARBA00022777"/>
    </source>
</evidence>
<keyword evidence="8" id="KW-1185">Reference proteome</keyword>
<dbReference type="Pfam" id="PF02518">
    <property type="entry name" value="HATPase_c"/>
    <property type="match status" value="1"/>
</dbReference>
<sequence>MLQDYPISPLEVVSTMIQAAPFPGYFCSGHNLVITFANEATFKAWGKDDTIIGLPLAQVFSNNNQAAIEAAINTYTTGIPSHAQKEPLKLEKEGLVKTYYFDTSYQPFYGDGGKITGIFCWANDVTALVTLQMELQTLEQTHPNATDVKALDVITIASHEFKTPLTTVKSYIQLLLERAQKEDDNFKINALTRVERQANIMSTLIENLLNDARISDGKLTLTKNEFNVHELLIEIIEDARLNFQTHEIIMNECENAFVYADRNKIAQVLGNLINNAVKYSPKGSVIIIGCKSIDENLEISVSDSGIGISTKDQEDLFKRFYRVVNQQTKNVSGFGIGLYLTAEILRYHDSTIQVKSEPGHGSKFYFSLPAGFKKSSTPSETYSGNN</sequence>
<dbReference type="FunFam" id="3.30.565.10:FF:000006">
    <property type="entry name" value="Sensor histidine kinase WalK"/>
    <property type="match status" value="1"/>
</dbReference>
<evidence type="ECO:0000256" key="3">
    <source>
        <dbReference type="ARBA" id="ARBA00022553"/>
    </source>
</evidence>
<keyword evidence="5" id="KW-0418">Kinase</keyword>
<keyword evidence="4" id="KW-0808">Transferase</keyword>
<dbReference type="PANTHER" id="PTHR43547">
    <property type="entry name" value="TWO-COMPONENT HISTIDINE KINASE"/>
    <property type="match status" value="1"/>
</dbReference>